<dbReference type="InterPro" id="IPR045863">
    <property type="entry name" value="CorA_TM1_TM2"/>
</dbReference>
<keyword evidence="9 13" id="KW-1133">Transmembrane helix</keyword>
<proteinExistence type="inferred from homology"/>
<dbReference type="InterPro" id="IPR045861">
    <property type="entry name" value="CorA_cytoplasmic_dom"/>
</dbReference>
<dbReference type="GO" id="GO:0015095">
    <property type="term" value="F:magnesium ion transmembrane transporter activity"/>
    <property type="evidence" value="ECO:0007669"/>
    <property type="project" value="UniProtKB-UniRule"/>
</dbReference>
<comment type="subcellular location">
    <subcellularLocation>
        <location evidence="1">Cell inner membrane</location>
        <topology evidence="1">Multi-pass membrane protein</topology>
    </subcellularLocation>
    <subcellularLocation>
        <location evidence="13">Membrane</location>
        <topology evidence="13">Multi-pass membrane protein</topology>
    </subcellularLocation>
</comment>
<keyword evidence="8 13" id="KW-0460">Magnesium</keyword>
<dbReference type="Proteomes" id="UP000198432">
    <property type="component" value="Unassembled WGS sequence"/>
</dbReference>
<evidence type="ECO:0000256" key="1">
    <source>
        <dbReference type="ARBA" id="ARBA00004429"/>
    </source>
</evidence>
<comment type="function">
    <text evidence="13">Mediates influx of magnesium ions.</text>
</comment>
<dbReference type="GO" id="GO:0015099">
    <property type="term" value="F:nickel cation transmembrane transporter activity"/>
    <property type="evidence" value="ECO:0007669"/>
    <property type="project" value="TreeGrafter"/>
</dbReference>
<dbReference type="Pfam" id="PF01544">
    <property type="entry name" value="CorA"/>
    <property type="match status" value="1"/>
</dbReference>
<dbReference type="PANTHER" id="PTHR47685">
    <property type="entry name" value="MAGNESIUM TRANSPORT PROTEIN CORA"/>
    <property type="match status" value="1"/>
</dbReference>
<dbReference type="InterPro" id="IPR004488">
    <property type="entry name" value="Mg/Co-transport_prot_CorA"/>
</dbReference>
<feature type="transmembrane region" description="Helical" evidence="13">
    <location>
        <begin position="290"/>
        <end position="310"/>
    </location>
</feature>
<keyword evidence="6" id="KW-0997">Cell inner membrane</keyword>
<keyword evidence="5 13" id="KW-1003">Cell membrane</keyword>
<evidence type="ECO:0000256" key="4">
    <source>
        <dbReference type="ARBA" id="ARBA00022448"/>
    </source>
</evidence>
<keyword evidence="4 13" id="KW-0813">Transport</keyword>
<evidence type="ECO:0000313" key="15">
    <source>
        <dbReference type="Proteomes" id="UP000198432"/>
    </source>
</evidence>
<dbReference type="NCBIfam" id="TIGR00383">
    <property type="entry name" value="corA"/>
    <property type="match status" value="1"/>
</dbReference>
<comment type="similarity">
    <text evidence="2 13">Belongs to the CorA metal ion transporter (MIT) (TC 1.A.35) family.</text>
</comment>
<keyword evidence="7 13" id="KW-0812">Transmembrane</keyword>
<dbReference type="EMBL" id="FZOQ01000018">
    <property type="protein sequence ID" value="SNS95243.1"/>
    <property type="molecule type" value="Genomic_DNA"/>
</dbReference>
<dbReference type="PANTHER" id="PTHR47685:SF1">
    <property type="entry name" value="MAGNESIUM TRANSPORT PROTEIN CORA"/>
    <property type="match status" value="1"/>
</dbReference>
<evidence type="ECO:0000256" key="8">
    <source>
        <dbReference type="ARBA" id="ARBA00022842"/>
    </source>
</evidence>
<dbReference type="SUPFAM" id="SSF143865">
    <property type="entry name" value="CorA soluble domain-like"/>
    <property type="match status" value="1"/>
</dbReference>
<dbReference type="Gene3D" id="3.30.460.20">
    <property type="entry name" value="CorA soluble domain-like"/>
    <property type="match status" value="1"/>
</dbReference>
<evidence type="ECO:0000256" key="11">
    <source>
        <dbReference type="ARBA" id="ARBA00023136"/>
    </source>
</evidence>
<feature type="transmembrane region" description="Helical" evidence="13">
    <location>
        <begin position="258"/>
        <end position="278"/>
    </location>
</feature>
<evidence type="ECO:0000256" key="7">
    <source>
        <dbReference type="ARBA" id="ARBA00022692"/>
    </source>
</evidence>
<evidence type="ECO:0000256" key="10">
    <source>
        <dbReference type="ARBA" id="ARBA00023065"/>
    </source>
</evidence>
<evidence type="ECO:0000313" key="14">
    <source>
        <dbReference type="EMBL" id="SNS95243.1"/>
    </source>
</evidence>
<gene>
    <name evidence="13" type="primary">corA</name>
    <name evidence="14" type="ORF">SAMN06296052_11832</name>
</gene>
<evidence type="ECO:0000256" key="3">
    <source>
        <dbReference type="ARBA" id="ARBA00019439"/>
    </source>
</evidence>
<evidence type="ECO:0000256" key="2">
    <source>
        <dbReference type="ARBA" id="ARBA00009765"/>
    </source>
</evidence>
<evidence type="ECO:0000256" key="12">
    <source>
        <dbReference type="ARBA" id="ARBA00034269"/>
    </source>
</evidence>
<accession>A0A239IQB5</accession>
<dbReference type="SUPFAM" id="SSF144083">
    <property type="entry name" value="Magnesium transport protein CorA, transmembrane region"/>
    <property type="match status" value="1"/>
</dbReference>
<dbReference type="InterPro" id="IPR050829">
    <property type="entry name" value="CorA_MIT"/>
</dbReference>
<dbReference type="OrthoDB" id="9803416at2"/>
<evidence type="ECO:0000256" key="5">
    <source>
        <dbReference type="ARBA" id="ARBA00022475"/>
    </source>
</evidence>
<name>A0A239IQB5_9BACT</name>
<keyword evidence="11 13" id="KW-0472">Membrane</keyword>
<dbReference type="FunFam" id="1.20.58.340:FF:000001">
    <property type="entry name" value="Magnesium transport protein CorA"/>
    <property type="match status" value="1"/>
</dbReference>
<dbReference type="GO" id="GO:0015087">
    <property type="term" value="F:cobalt ion transmembrane transporter activity"/>
    <property type="evidence" value="ECO:0007669"/>
    <property type="project" value="UniProtKB-UniRule"/>
</dbReference>
<dbReference type="InterPro" id="IPR002523">
    <property type="entry name" value="MgTranspt_CorA/ZnTranspt_ZntB"/>
</dbReference>
<dbReference type="RefSeq" id="WP_089320621.1">
    <property type="nucleotide sequence ID" value="NZ_FZOQ01000018.1"/>
</dbReference>
<keyword evidence="15" id="KW-1185">Reference proteome</keyword>
<protein>
    <recommendedName>
        <fullName evidence="3 13">Magnesium transport protein CorA</fullName>
    </recommendedName>
</protein>
<comment type="catalytic activity">
    <reaction evidence="12">
        <text>Mg(2+)(in) = Mg(2+)(out)</text>
        <dbReference type="Rhea" id="RHEA:29827"/>
        <dbReference type="ChEBI" id="CHEBI:18420"/>
    </reaction>
</comment>
<evidence type="ECO:0000256" key="6">
    <source>
        <dbReference type="ARBA" id="ARBA00022519"/>
    </source>
</evidence>
<evidence type="ECO:0000256" key="13">
    <source>
        <dbReference type="RuleBase" id="RU362010"/>
    </source>
</evidence>
<dbReference type="AlphaFoldDB" id="A0A239IQB5"/>
<evidence type="ECO:0000256" key="9">
    <source>
        <dbReference type="ARBA" id="ARBA00022989"/>
    </source>
</evidence>
<organism evidence="14 15">
    <name type="scientific">Pontibacter ummariensis</name>
    <dbReference type="NCBI Taxonomy" id="1610492"/>
    <lineage>
        <taxon>Bacteria</taxon>
        <taxon>Pseudomonadati</taxon>
        <taxon>Bacteroidota</taxon>
        <taxon>Cytophagia</taxon>
        <taxon>Cytophagales</taxon>
        <taxon>Hymenobacteraceae</taxon>
        <taxon>Pontibacter</taxon>
    </lineage>
</organism>
<keyword evidence="10 13" id="KW-0406">Ion transport</keyword>
<sequence>MIRSFYIQGNELCWEKDPSDFNNESQGKTIWIDLQEPTPDEQKWVEEYFGIEFFTPQEAAEIESSSRFFEEVNGFEANSAFVVKEGTSYTTRQVSFILKNNILFTLRHSDLKSFAETVRKLKTFTATNSKALQIWLLLLETQTDLDADFIEFLTRSTNKVSRKLVKERSIEEEVLIHITELQENTILIRGSVVDKQRLVSSLLKSFLVDEPEKERLRIILKDINSLLQHAQFSFERLEYLQNTFLGLVNIEQNQVIKIFTVVTVVFMPPTLIASIYGMNFNFMPELEWKMGYPFALLLMVISSLGFLWYFKRKNWL</sequence>
<dbReference type="Gene3D" id="1.20.58.340">
    <property type="entry name" value="Magnesium transport protein CorA, transmembrane region"/>
    <property type="match status" value="2"/>
</dbReference>
<reference evidence="15" key="1">
    <citation type="submission" date="2017-06" db="EMBL/GenBank/DDBJ databases">
        <authorList>
            <person name="Varghese N."/>
            <person name="Submissions S."/>
        </authorList>
    </citation>
    <scope>NUCLEOTIDE SEQUENCE [LARGE SCALE GENOMIC DNA]</scope>
    <source>
        <strain evidence="15">NKM1</strain>
    </source>
</reference>
<dbReference type="GO" id="GO:0005886">
    <property type="term" value="C:plasma membrane"/>
    <property type="evidence" value="ECO:0007669"/>
    <property type="project" value="UniProtKB-SubCell"/>
</dbReference>